<evidence type="ECO:0000256" key="1">
    <source>
        <dbReference type="SAM" id="MobiDB-lite"/>
    </source>
</evidence>
<dbReference type="Proteomes" id="UP000766904">
    <property type="component" value="Unassembled WGS sequence"/>
</dbReference>
<protein>
    <recommendedName>
        <fullName evidence="5">NADH dehydrogenase-like complex subunit J2</fullName>
    </recommendedName>
</protein>
<keyword evidence="2" id="KW-0472">Membrane</keyword>
<organism evidence="3 4">
    <name type="scientific">Natronococcus pandeyae</name>
    <dbReference type="NCBI Taxonomy" id="2055836"/>
    <lineage>
        <taxon>Archaea</taxon>
        <taxon>Methanobacteriati</taxon>
        <taxon>Methanobacteriota</taxon>
        <taxon>Stenosarchaea group</taxon>
        <taxon>Halobacteria</taxon>
        <taxon>Halobacteriales</taxon>
        <taxon>Natrialbaceae</taxon>
        <taxon>Natronococcus</taxon>
    </lineage>
</organism>
<dbReference type="EMBL" id="PHNJ01000001">
    <property type="protein sequence ID" value="TYL40591.1"/>
    <property type="molecule type" value="Genomic_DNA"/>
</dbReference>
<feature type="compositionally biased region" description="Acidic residues" evidence="1">
    <location>
        <begin position="147"/>
        <end position="156"/>
    </location>
</feature>
<keyword evidence="2" id="KW-0812">Transmembrane</keyword>
<evidence type="ECO:0008006" key="5">
    <source>
        <dbReference type="Google" id="ProtNLM"/>
    </source>
</evidence>
<sequence length="156" mass="15887">MTTGPRLRLGESLLPGVLAVALFGVMALVVLNTSFTTQMADAGYPEGISITSEIGYAMLDLTALQSTEGNVGNTEPFLAAFILIAVVLDAALDASLVLAKRESEGQPVAALTSVSGSPGSTDSSQVATTDGGFGDEAETDVAREDASDTETGGEDR</sequence>
<feature type="region of interest" description="Disordered" evidence="1">
    <location>
        <begin position="102"/>
        <end position="156"/>
    </location>
</feature>
<name>A0A8J8Q6Z1_9EURY</name>
<feature type="compositionally biased region" description="Low complexity" evidence="1">
    <location>
        <begin position="112"/>
        <end position="124"/>
    </location>
</feature>
<keyword evidence="4" id="KW-1185">Reference proteome</keyword>
<comment type="caution">
    <text evidence="3">The sequence shown here is derived from an EMBL/GenBank/DDBJ whole genome shotgun (WGS) entry which is preliminary data.</text>
</comment>
<evidence type="ECO:0000313" key="4">
    <source>
        <dbReference type="Proteomes" id="UP000766904"/>
    </source>
</evidence>
<evidence type="ECO:0000313" key="3">
    <source>
        <dbReference type="EMBL" id="TYL40591.1"/>
    </source>
</evidence>
<dbReference type="OrthoDB" id="214784at2157"/>
<dbReference type="AlphaFoldDB" id="A0A8J8Q6Z1"/>
<evidence type="ECO:0000256" key="2">
    <source>
        <dbReference type="SAM" id="Phobius"/>
    </source>
</evidence>
<dbReference type="RefSeq" id="WP_148856428.1">
    <property type="nucleotide sequence ID" value="NZ_PHNJ01000001.1"/>
</dbReference>
<gene>
    <name evidence="3" type="ORF">CV102_03210</name>
</gene>
<proteinExistence type="predicted"/>
<feature type="transmembrane region" description="Helical" evidence="2">
    <location>
        <begin position="77"/>
        <end position="99"/>
    </location>
</feature>
<keyword evidence="2" id="KW-1133">Transmembrane helix</keyword>
<feature type="transmembrane region" description="Helical" evidence="2">
    <location>
        <begin position="12"/>
        <end position="31"/>
    </location>
</feature>
<reference evidence="3" key="1">
    <citation type="submission" date="2017-11" db="EMBL/GenBank/DDBJ databases">
        <authorList>
            <person name="Kajale S.C."/>
            <person name="Sharma A."/>
        </authorList>
    </citation>
    <scope>NUCLEOTIDE SEQUENCE</scope>
    <source>
        <strain evidence="3">LS1_42</strain>
    </source>
</reference>
<accession>A0A8J8Q6Z1</accession>